<gene>
    <name evidence="3" type="ORF">DesfrDRAFT_2400</name>
</gene>
<keyword evidence="3" id="KW-0808">Transferase</keyword>
<protein>
    <submittedName>
        <fullName evidence="3">Nucleotidyl transferase</fullName>
    </submittedName>
</protein>
<sequence length="354" mass="39647">MSMKKLRDMIVSPQTTLRDAIAHIDSTGSQLAVVLHEDGRLAGLLSDGDVRRAILRGCDMQAPVADFMNCNPTTASISTTSSELLALMRRKVLRHIPLVDENLRVVEIVTLEVLTGVVEHPNWVVLMAGGLGTRLRPLTKTCPKPMLHVAGKPILEGILENFLEQGFRRFYLSVNYLAETIQDYFGDGTRYGAEIRYLHENKRLGTAGALSLLPTLPVEPILVMNGDLITRMRFDEMLKFHEEHRSSATMAVREYDFQIPYGVVNIDGVRITSIEEKPVHNFFVNAGIYALSPEVRGYIPGDTHFDMPMLFDKLRDGGIVTTAYPLHEYWLDVGRMEELERARSICSASGKDTC</sequence>
<reference evidence="3 4" key="1">
    <citation type="submission" date="2010-08" db="EMBL/GenBank/DDBJ databases">
        <title>The draft genome of Desulfovibrio fructosovorans JJ.</title>
        <authorList>
            <consortium name="US DOE Joint Genome Institute (JGI-PGF)"/>
            <person name="Lucas S."/>
            <person name="Copeland A."/>
            <person name="Lapidus A."/>
            <person name="Cheng J.-F."/>
            <person name="Bruce D."/>
            <person name="Goodwin L."/>
            <person name="Pitluck S."/>
            <person name="Land M.L."/>
            <person name="Hauser L."/>
            <person name="Chang Y.-J."/>
            <person name="Jeffries C."/>
            <person name="Wall J.D."/>
            <person name="Stahl D.A."/>
            <person name="Arkin A.P."/>
            <person name="Dehal P."/>
            <person name="Stolyar S.M."/>
            <person name="Hazen T.C."/>
            <person name="Woyke T.J."/>
        </authorList>
    </citation>
    <scope>NUCLEOTIDE SEQUENCE [LARGE SCALE GENOMIC DNA]</scope>
    <source>
        <strain evidence="3 4">JJ</strain>
    </source>
</reference>
<evidence type="ECO:0000313" key="4">
    <source>
        <dbReference type="Proteomes" id="UP000006250"/>
    </source>
</evidence>
<dbReference type="CDD" id="cd06426">
    <property type="entry name" value="NTP_transferase_like_2"/>
    <property type="match status" value="1"/>
</dbReference>
<comment type="caution">
    <text evidence="3">The sequence shown here is derived from an EMBL/GenBank/DDBJ whole genome shotgun (WGS) entry which is preliminary data.</text>
</comment>
<dbReference type="SMART" id="SM00116">
    <property type="entry name" value="CBS"/>
    <property type="match status" value="2"/>
</dbReference>
<dbReference type="InterPro" id="IPR029044">
    <property type="entry name" value="Nucleotide-diphossugar_trans"/>
</dbReference>
<keyword evidence="1" id="KW-0129">CBS domain</keyword>
<dbReference type="PROSITE" id="PS51371">
    <property type="entry name" value="CBS"/>
    <property type="match status" value="2"/>
</dbReference>
<dbReference type="Gene3D" id="3.90.550.10">
    <property type="entry name" value="Spore Coat Polysaccharide Biosynthesis Protein SpsA, Chain A"/>
    <property type="match status" value="1"/>
</dbReference>
<accession>E1JXQ1</accession>
<dbReference type="eggNOG" id="COG0517">
    <property type="taxonomic scope" value="Bacteria"/>
</dbReference>
<feature type="domain" description="CBS" evidence="2">
    <location>
        <begin position="68"/>
        <end position="124"/>
    </location>
</feature>
<dbReference type="Pfam" id="PF00483">
    <property type="entry name" value="NTP_transferase"/>
    <property type="match status" value="1"/>
</dbReference>
<evidence type="ECO:0000256" key="1">
    <source>
        <dbReference type="PROSITE-ProRule" id="PRU00703"/>
    </source>
</evidence>
<dbReference type="EMBL" id="AECZ01000015">
    <property type="protein sequence ID" value="EFL50824.1"/>
    <property type="molecule type" value="Genomic_DNA"/>
</dbReference>
<dbReference type="Pfam" id="PF00571">
    <property type="entry name" value="CBS"/>
    <property type="match status" value="2"/>
</dbReference>
<dbReference type="AlphaFoldDB" id="E1JXQ1"/>
<evidence type="ECO:0000259" key="2">
    <source>
        <dbReference type="PROSITE" id="PS51371"/>
    </source>
</evidence>
<name>E1JXQ1_SOLFR</name>
<dbReference type="InterPro" id="IPR005835">
    <property type="entry name" value="NTP_transferase_dom"/>
</dbReference>
<dbReference type="STRING" id="596151.DesfrDRAFT_2400"/>
<dbReference type="SUPFAM" id="SSF53448">
    <property type="entry name" value="Nucleotide-diphospho-sugar transferases"/>
    <property type="match status" value="1"/>
</dbReference>
<dbReference type="Proteomes" id="UP000006250">
    <property type="component" value="Unassembled WGS sequence"/>
</dbReference>
<dbReference type="InterPro" id="IPR046342">
    <property type="entry name" value="CBS_dom_sf"/>
</dbReference>
<proteinExistence type="predicted"/>
<dbReference type="InterPro" id="IPR050486">
    <property type="entry name" value="Mannose-1P_guanyltransferase"/>
</dbReference>
<dbReference type="Gene3D" id="3.10.580.10">
    <property type="entry name" value="CBS-domain"/>
    <property type="match status" value="1"/>
</dbReference>
<evidence type="ECO:0000313" key="3">
    <source>
        <dbReference type="EMBL" id="EFL50824.1"/>
    </source>
</evidence>
<feature type="domain" description="CBS" evidence="2">
    <location>
        <begin position="3"/>
        <end position="60"/>
    </location>
</feature>
<dbReference type="PANTHER" id="PTHR22572">
    <property type="entry name" value="SUGAR-1-PHOSPHATE GUANYL TRANSFERASE"/>
    <property type="match status" value="1"/>
</dbReference>
<dbReference type="SUPFAM" id="SSF54631">
    <property type="entry name" value="CBS-domain pair"/>
    <property type="match status" value="1"/>
</dbReference>
<dbReference type="GO" id="GO:0016740">
    <property type="term" value="F:transferase activity"/>
    <property type="evidence" value="ECO:0007669"/>
    <property type="project" value="UniProtKB-KW"/>
</dbReference>
<organism evidence="3 4">
    <name type="scientific">Solidesulfovibrio fructosivorans JJ]</name>
    <dbReference type="NCBI Taxonomy" id="596151"/>
    <lineage>
        <taxon>Bacteria</taxon>
        <taxon>Pseudomonadati</taxon>
        <taxon>Thermodesulfobacteriota</taxon>
        <taxon>Desulfovibrionia</taxon>
        <taxon>Desulfovibrionales</taxon>
        <taxon>Desulfovibrionaceae</taxon>
        <taxon>Solidesulfovibrio</taxon>
    </lineage>
</organism>
<dbReference type="InterPro" id="IPR000644">
    <property type="entry name" value="CBS_dom"/>
</dbReference>
<dbReference type="eggNOG" id="COG1208">
    <property type="taxonomic scope" value="Bacteria"/>
</dbReference>
<keyword evidence="4" id="KW-1185">Reference proteome</keyword>